<evidence type="ECO:0000313" key="1">
    <source>
        <dbReference type="EMBL" id="ACX95456.1"/>
    </source>
</evidence>
<reference evidence="1 2" key="1">
    <citation type="submission" date="2009-10" db="EMBL/GenBank/DDBJ databases">
        <title>Complete sequence of Halothiobacillus neapolitanus c2.</title>
        <authorList>
            <consortium name="US DOE Joint Genome Institute"/>
            <person name="Lucas S."/>
            <person name="Copeland A."/>
            <person name="Lapidus A."/>
            <person name="Glavina del Rio T."/>
            <person name="Tice H."/>
            <person name="Bruce D."/>
            <person name="Goodwin L."/>
            <person name="Pitluck S."/>
            <person name="Davenport K."/>
            <person name="Brettin T."/>
            <person name="Detter J.C."/>
            <person name="Han C."/>
            <person name="Tapia R."/>
            <person name="Larimer F."/>
            <person name="Land M."/>
            <person name="Hauser L."/>
            <person name="Kyrpides N."/>
            <person name="Mikhailova N."/>
            <person name="Kerfeld C."/>
            <person name="Cannon G."/>
            <person name="Heinhort S."/>
        </authorList>
    </citation>
    <scope>NUCLEOTIDE SEQUENCE [LARGE SCALE GENOMIC DNA]</scope>
    <source>
        <strain evidence="2">ATCC 23641 / c2</strain>
    </source>
</reference>
<dbReference type="HOGENOM" id="CLU_3344362_0_0_6"/>
<accession>D0KYD3</accession>
<sequence>MPRCQLMAYHVGQRVSLLHRYCVGEPQIFPFFEPLPL</sequence>
<dbReference type="EMBL" id="CP001801">
    <property type="protein sequence ID" value="ACX95456.1"/>
    <property type="molecule type" value="Genomic_DNA"/>
</dbReference>
<protein>
    <submittedName>
        <fullName evidence="1">Uncharacterized protein</fullName>
    </submittedName>
</protein>
<dbReference type="AlphaFoldDB" id="D0KYD3"/>
<proteinExistence type="predicted"/>
<organism evidence="1 2">
    <name type="scientific">Halothiobacillus neapolitanus (strain ATCC 23641 / DSM 15147 / CIP 104769 / NCIMB 8539 / c2)</name>
    <name type="common">Thiobacillus neapolitanus</name>
    <dbReference type="NCBI Taxonomy" id="555778"/>
    <lineage>
        <taxon>Bacteria</taxon>
        <taxon>Pseudomonadati</taxon>
        <taxon>Pseudomonadota</taxon>
        <taxon>Gammaproteobacteria</taxon>
        <taxon>Chromatiales</taxon>
        <taxon>Halothiobacillaceae</taxon>
        <taxon>Halothiobacillus</taxon>
    </lineage>
</organism>
<evidence type="ECO:0000313" key="2">
    <source>
        <dbReference type="Proteomes" id="UP000009102"/>
    </source>
</evidence>
<dbReference type="Proteomes" id="UP000009102">
    <property type="component" value="Chromosome"/>
</dbReference>
<name>D0KYD3_HALNC</name>
<gene>
    <name evidence="1" type="ordered locus">Hneap_0603</name>
</gene>
<dbReference type="KEGG" id="hna:Hneap_0603"/>
<keyword evidence="2" id="KW-1185">Reference proteome</keyword>